<comment type="subcellular location">
    <subcellularLocation>
        <location evidence="1">Membrane</location>
        <topology evidence="1">Multi-pass membrane protein</topology>
    </subcellularLocation>
</comment>
<reference evidence="8" key="1">
    <citation type="submission" date="2021-06" db="EMBL/GenBank/DDBJ databases">
        <authorList>
            <person name="Kallberg Y."/>
            <person name="Tangrot J."/>
            <person name="Rosling A."/>
        </authorList>
    </citation>
    <scope>NUCLEOTIDE SEQUENCE</scope>
    <source>
        <strain evidence="8">FL966</strain>
    </source>
</reference>
<dbReference type="GO" id="GO:0016020">
    <property type="term" value="C:membrane"/>
    <property type="evidence" value="ECO:0007669"/>
    <property type="project" value="UniProtKB-SubCell"/>
</dbReference>
<dbReference type="Pfam" id="PF03208">
    <property type="entry name" value="PRA1"/>
    <property type="match status" value="1"/>
</dbReference>
<dbReference type="OrthoDB" id="10055769at2759"/>
<dbReference type="Proteomes" id="UP000789759">
    <property type="component" value="Unassembled WGS sequence"/>
</dbReference>
<name>A0A9N9DGM5_9GLOM</name>
<dbReference type="GO" id="GO:0003968">
    <property type="term" value="F:RNA-directed RNA polymerase activity"/>
    <property type="evidence" value="ECO:0007669"/>
    <property type="project" value="UniProtKB-KW"/>
</dbReference>
<proteinExistence type="inferred from homology"/>
<feature type="domain" description="RDRP core" evidence="7">
    <location>
        <begin position="273"/>
        <end position="859"/>
    </location>
</feature>
<evidence type="ECO:0000256" key="5">
    <source>
        <dbReference type="RuleBase" id="RU363098"/>
    </source>
</evidence>
<dbReference type="InterPro" id="IPR057596">
    <property type="entry name" value="RDRP_core"/>
</dbReference>
<keyword evidence="5" id="KW-0548">Nucleotidyltransferase</keyword>
<dbReference type="InterPro" id="IPR007855">
    <property type="entry name" value="RDRP"/>
</dbReference>
<gene>
    <name evidence="8" type="ORF">CPELLU_LOCUS8832</name>
</gene>
<dbReference type="Pfam" id="PF05183">
    <property type="entry name" value="RdRP"/>
    <property type="match status" value="1"/>
</dbReference>
<sequence>MYQYNSNIVNMNLDSKNSFNEVVNERKRTIENIMSKYRMGEPFVTSSHEFYMDDLAYKDVRCLDGLIDHFFKKSMPSGSLIDKDAFQQLQADFEQDLHQQYTKFSLFETADENWNDIFSNNVEIPVNFVSNKFTTTNNNPTDLNSIVWVPKGAIKCSTKIPSEYENILLGFPFLVWYEFIRLLKPFGKIHYSINVLNKLNNCKTGLDFYDAFESICKEYLMDSCRNFNGQELCKLIPYNRLIFEITESTKSIGKRKHIYYSADVTMKNGKLELELNPPRTCQSKRYYRMFSSERFLHIKINKEINNIEELDETKFSMLKDLLLQPLELAGRTYEFLYARDRTLYYFATSGSGLEPINCWDAINSDIPINCNLKMTTAKFYSRISLGFSDSTPSIVFNHDQIRYNEPDIENTIGQCLTDGCAAISLAAMREVAKIMDYKETPQFIQARIGGAKGIWFLDPQVQDPYELRINLRQSQTKYKLDFTKNNHHLRILDLVRIIRAPDRPAALNAQVIRILENGGVPATVFIDMIRENVQKIRNMVVGQDNPTILRGVSLSGYPDNNSEICIEMLDAGFIPSTCPFLAKKLKQLLKGQLTSMASKFHIETPLSRSLICVADPTNSLDHGEIFIQLDGEAGYDERGMRFGIIEGDVILSRNPCVLPSDIQKARAVNNPLLSKYYNVVIFPVKSQSREGPLAAKLSGGDYDGDKVFCCWDPRITKSFENSPVAETLPEVENAFEKCKETVAEYLEPVKENLDLCTKKIQQLFLNEYFRDSLTPRGLYDYWHRLYSSYHGLSDPKSIYLAQVAARLLDATKQGETLKPSVLNSDKKYLKIPQPPWMGNDKKNSNFKSVCIMDDIKRAIQEEISFVNSPEFTVAPNVRVDILDYHIQQFWLREYARANDDKKYMNDLNLIIDVTGLILRKHNHDVVKIIDDDKKVDPLFLNSSNQEPPPSNSVHSKNARIKAISYQYTEEFTNLPPTTNYQSDILKHVDRSDLNHDITLFELRLKAAALYIQSFTKNPESEACWKLAFRILCGLKARMLESEKSDIVERLSLLNRFKNERLGNVRPFGEFFDRSRISKPAGMGAVAQRLSYNLTYFQSNYILIVIGLLIYCVIANIWLLITILFLLGGLNYIRKLPPNEPLVIQDRVITQKHLYMGLFGISVPLLWISSAGSTIFWIVGASATLVLGHAALLEPGVEGGFVANV</sequence>
<dbReference type="PANTHER" id="PTHR23079:SF14">
    <property type="entry name" value="RNA-DEPENDENT RNA POLYMERASE"/>
    <property type="match status" value="1"/>
</dbReference>
<dbReference type="InterPro" id="IPR004895">
    <property type="entry name" value="Prenylated_rab_accept_PRA1"/>
</dbReference>
<dbReference type="GO" id="GO:0030422">
    <property type="term" value="P:siRNA processing"/>
    <property type="evidence" value="ECO:0007669"/>
    <property type="project" value="TreeGrafter"/>
</dbReference>
<dbReference type="GO" id="GO:0003723">
    <property type="term" value="F:RNA binding"/>
    <property type="evidence" value="ECO:0007669"/>
    <property type="project" value="UniProtKB-KW"/>
</dbReference>
<keyword evidence="5" id="KW-0808">Transferase</keyword>
<evidence type="ECO:0000256" key="2">
    <source>
        <dbReference type="ARBA" id="ARBA00022692"/>
    </source>
</evidence>
<evidence type="ECO:0000256" key="6">
    <source>
        <dbReference type="SAM" id="Phobius"/>
    </source>
</evidence>
<evidence type="ECO:0000256" key="1">
    <source>
        <dbReference type="ARBA" id="ARBA00004141"/>
    </source>
</evidence>
<evidence type="ECO:0000256" key="4">
    <source>
        <dbReference type="ARBA" id="ARBA00023136"/>
    </source>
</evidence>
<comment type="similarity">
    <text evidence="5">Belongs to the RdRP family.</text>
</comment>
<keyword evidence="4 6" id="KW-0472">Membrane</keyword>
<comment type="catalytic activity">
    <reaction evidence="5">
        <text>RNA(n) + a ribonucleoside 5'-triphosphate = RNA(n+1) + diphosphate</text>
        <dbReference type="Rhea" id="RHEA:21248"/>
        <dbReference type="Rhea" id="RHEA-COMP:14527"/>
        <dbReference type="Rhea" id="RHEA-COMP:17342"/>
        <dbReference type="ChEBI" id="CHEBI:33019"/>
        <dbReference type="ChEBI" id="CHEBI:61557"/>
        <dbReference type="ChEBI" id="CHEBI:140395"/>
        <dbReference type="EC" id="2.7.7.48"/>
    </reaction>
</comment>
<evidence type="ECO:0000259" key="7">
    <source>
        <dbReference type="Pfam" id="PF05183"/>
    </source>
</evidence>
<keyword evidence="5" id="KW-0694">RNA-binding</keyword>
<keyword evidence="3 6" id="KW-1133">Transmembrane helix</keyword>
<organism evidence="8 9">
    <name type="scientific">Cetraspora pellucida</name>
    <dbReference type="NCBI Taxonomy" id="1433469"/>
    <lineage>
        <taxon>Eukaryota</taxon>
        <taxon>Fungi</taxon>
        <taxon>Fungi incertae sedis</taxon>
        <taxon>Mucoromycota</taxon>
        <taxon>Glomeromycotina</taxon>
        <taxon>Glomeromycetes</taxon>
        <taxon>Diversisporales</taxon>
        <taxon>Gigasporaceae</taxon>
        <taxon>Cetraspora</taxon>
    </lineage>
</organism>
<evidence type="ECO:0000313" key="8">
    <source>
        <dbReference type="EMBL" id="CAG8640457.1"/>
    </source>
</evidence>
<keyword evidence="9" id="KW-1185">Reference proteome</keyword>
<dbReference type="AlphaFoldDB" id="A0A9N9DGM5"/>
<evidence type="ECO:0000256" key="3">
    <source>
        <dbReference type="ARBA" id="ARBA00022989"/>
    </source>
</evidence>
<keyword evidence="5" id="KW-0696">RNA-directed RNA polymerase</keyword>
<evidence type="ECO:0000313" key="9">
    <source>
        <dbReference type="Proteomes" id="UP000789759"/>
    </source>
</evidence>
<protein>
    <recommendedName>
        <fullName evidence="5">RNA-dependent RNA polymerase</fullName>
        <ecNumber evidence="5">2.7.7.48</ecNumber>
    </recommendedName>
</protein>
<feature type="transmembrane region" description="Helical" evidence="6">
    <location>
        <begin position="1153"/>
        <end position="1178"/>
    </location>
</feature>
<feature type="transmembrane region" description="Helical" evidence="6">
    <location>
        <begin position="1100"/>
        <end position="1132"/>
    </location>
</feature>
<keyword evidence="2 6" id="KW-0812">Transmembrane</keyword>
<dbReference type="PANTHER" id="PTHR23079">
    <property type="entry name" value="RNA-DEPENDENT RNA POLYMERASE"/>
    <property type="match status" value="1"/>
</dbReference>
<dbReference type="EC" id="2.7.7.48" evidence="5"/>
<accession>A0A9N9DGM5</accession>
<dbReference type="GO" id="GO:0031380">
    <property type="term" value="C:nuclear RNA-directed RNA polymerase complex"/>
    <property type="evidence" value="ECO:0007669"/>
    <property type="project" value="TreeGrafter"/>
</dbReference>
<comment type="caution">
    <text evidence="8">The sequence shown here is derived from an EMBL/GenBank/DDBJ whole genome shotgun (WGS) entry which is preliminary data.</text>
</comment>
<dbReference type="EMBL" id="CAJVQA010006431">
    <property type="protein sequence ID" value="CAG8640457.1"/>
    <property type="molecule type" value="Genomic_DNA"/>
</dbReference>